<dbReference type="HOGENOM" id="CLU_044348_1_2_5"/>
<evidence type="ECO:0000259" key="2">
    <source>
        <dbReference type="SMART" id="SM01126"/>
    </source>
</evidence>
<dbReference type="AlphaFoldDB" id="N0B819"/>
<dbReference type="InterPro" id="IPR024442">
    <property type="entry name" value="Transposase_Zn_ribbon"/>
</dbReference>
<protein>
    <submittedName>
        <fullName evidence="3">ISSpo3, transposase</fullName>
    </submittedName>
</protein>
<dbReference type="SMART" id="SM01126">
    <property type="entry name" value="DDE_Tnp_IS1595"/>
    <property type="match status" value="1"/>
</dbReference>
<reference evidence="3 4" key="1">
    <citation type="journal article" date="2013" name="Genome Announc.">
        <title>Genome sequences for three denitrifying bacterial strains isolated from a uranium- and nitrate-contaminated subsurface environment.</title>
        <authorList>
            <person name="Venkatramanan R."/>
            <person name="Prakash O."/>
            <person name="Woyke T."/>
            <person name="Chain P."/>
            <person name="Goodwin L.A."/>
            <person name="Watson D."/>
            <person name="Brooks S."/>
            <person name="Kostka J.E."/>
            <person name="Green S.J."/>
        </authorList>
    </citation>
    <scope>NUCLEOTIDE SEQUENCE [LARGE SCALE GENOMIC DNA]</scope>
    <source>
        <strain evidence="3 4">1NES1</strain>
    </source>
</reference>
<organism evidence="3 4">
    <name type="scientific">Hyphomicrobium denitrificans 1NES1</name>
    <dbReference type="NCBI Taxonomy" id="670307"/>
    <lineage>
        <taxon>Bacteria</taxon>
        <taxon>Pseudomonadati</taxon>
        <taxon>Pseudomonadota</taxon>
        <taxon>Alphaproteobacteria</taxon>
        <taxon>Hyphomicrobiales</taxon>
        <taxon>Hyphomicrobiaceae</taxon>
        <taxon>Hyphomicrobium</taxon>
    </lineage>
</organism>
<dbReference type="Pfam" id="PF12762">
    <property type="entry name" value="DDE_Tnp_IS1595"/>
    <property type="match status" value="1"/>
</dbReference>
<dbReference type="NCBIfam" id="NF033547">
    <property type="entry name" value="transpos_IS1595"/>
    <property type="match status" value="1"/>
</dbReference>
<name>N0B819_9HYPH</name>
<evidence type="ECO:0000313" key="3">
    <source>
        <dbReference type="EMBL" id="AGK59163.1"/>
    </source>
</evidence>
<feature type="region of interest" description="Disordered" evidence="1">
    <location>
        <begin position="145"/>
        <end position="167"/>
    </location>
</feature>
<keyword evidence="4" id="KW-1185">Reference proteome</keyword>
<accession>N0B819</accession>
<dbReference type="RefSeq" id="WP_015599179.1">
    <property type="nucleotide sequence ID" value="NC_021172.1"/>
</dbReference>
<dbReference type="Pfam" id="PF12760">
    <property type="entry name" value="Zn_ribbon_IS1595"/>
    <property type="match status" value="1"/>
</dbReference>
<sequence length="295" mass="33661">MAKQATYSFKAFQAEYPNDDACLFKLMEVQHGGTDIVCPECQKRSKFHLMSKRKAFACQHCGHHIHPCANTIFHKSSTKLTHWFFAMYLMTTTRHGVPAKEIQRQTGVTYKTAWRMCHQLRELMAEADDASPLAGHIEMDETVIGGRPRNRLPQGQNKKGHTGPNKTVLFGMVERGGRVRTRVVPNVQMGTLHPHIVENVAKGSKVSTDELKSYGFLPYAGYEHARVAHAKKEFARGDVHVNSIEGFWSRLKVSIKGTHVSVSRQHLWKYAAEFSYRYNMRKTPEQMFERLISSV</sequence>
<dbReference type="Proteomes" id="UP000005952">
    <property type="component" value="Chromosome"/>
</dbReference>
<dbReference type="OrthoDB" id="271821at2"/>
<gene>
    <name evidence="3" type="ORF">HYPDE_37458</name>
</gene>
<dbReference type="eggNOG" id="COG3677">
    <property type="taxonomic scope" value="Bacteria"/>
</dbReference>
<dbReference type="KEGG" id="hdt:HYPDE_37458"/>
<dbReference type="InterPro" id="IPR024445">
    <property type="entry name" value="Tnp_ISXO2-like"/>
</dbReference>
<evidence type="ECO:0000256" key="1">
    <source>
        <dbReference type="SAM" id="MobiDB-lite"/>
    </source>
</evidence>
<evidence type="ECO:0000313" key="4">
    <source>
        <dbReference type="Proteomes" id="UP000005952"/>
    </source>
</evidence>
<proteinExistence type="predicted"/>
<dbReference type="PANTHER" id="PTHR47163:SF2">
    <property type="entry name" value="SI:DKEY-17M8.2"/>
    <property type="match status" value="1"/>
</dbReference>
<dbReference type="PANTHER" id="PTHR47163">
    <property type="entry name" value="DDE_TNP_IS1595 DOMAIN-CONTAINING PROTEIN"/>
    <property type="match status" value="1"/>
</dbReference>
<dbReference type="STRING" id="670307.HYPDE_37458"/>
<feature type="domain" description="ISXO2-like transposase" evidence="2">
    <location>
        <begin position="132"/>
        <end position="279"/>
    </location>
</feature>
<dbReference type="EMBL" id="CP005587">
    <property type="protein sequence ID" value="AGK59163.1"/>
    <property type="molecule type" value="Genomic_DNA"/>
</dbReference>
<dbReference type="InterPro" id="IPR053164">
    <property type="entry name" value="IS1016-like_transposase"/>
</dbReference>